<evidence type="ECO:0000313" key="2">
    <source>
        <dbReference type="EMBL" id="TWP46143.1"/>
    </source>
</evidence>
<feature type="transmembrane region" description="Helical" evidence="1">
    <location>
        <begin position="35"/>
        <end position="52"/>
    </location>
</feature>
<reference evidence="2 3" key="1">
    <citation type="submission" date="2019-07" db="EMBL/GenBank/DDBJ databases">
        <title>Lentzea xizangensis sp. nov., isolated from Qinghai-Tibetan Plateau Soils.</title>
        <authorList>
            <person name="Huang J."/>
        </authorList>
    </citation>
    <scope>NUCLEOTIDE SEQUENCE [LARGE SCALE GENOMIC DNA]</scope>
    <source>
        <strain evidence="2 3">FXJ1.1311</strain>
    </source>
</reference>
<dbReference type="SUPFAM" id="SSF52540">
    <property type="entry name" value="P-loop containing nucleoside triphosphate hydrolases"/>
    <property type="match status" value="1"/>
</dbReference>
<keyword evidence="1" id="KW-0472">Membrane</keyword>
<protein>
    <submittedName>
        <fullName evidence="2">Tetratricopeptide repeat protein</fullName>
    </submittedName>
</protein>
<sequence length="675" mass="72984">MGRGAWVLATTIAVVAAVAAPAVLKVLGVNDWRWLLLGAVGGALVGIPLKVYEDKIKRVFQRREDSVLSLSRAALAGGKCRVRDIADPTLLGVHRSLESTQPPYVRRDVFDEVVDNLRPGSFVLLVGDSTAGKTRTAFEAIAAALPRSRLVAPETRDVLDAAVDAVAAAKESVLWLDDLERFLGSGGLTVAAIARVRSGVIVATLRREELHRLTEGDDSQLGDDVRRVLDQAHSIALERRFTAEEVGRAEALRSNPQISDALEHSGEYGLAEYLAAGPVLLAHWENAKAPRAKPRGAALVTAAIDCRRAGFLAPIPRALLTEVHEQYLSQRDRPESVDEAWEWVTTPPRRATSALLEPSSDGHVKVFDYLVDHVQRASAAGDHVPSDVVLAAINHADAPTSHDIGHIAMPGGRYSLAHTAFTNAVHLFGQEHEPDRDRLLVSQHELALVLSEQGEFAAAADEFRAVLASFVSHFGSEHTYTLTCRNNLANTLYQQDDLAAAAAEHRAILEARLRNGSEEHDILISRNNLAIVLNAQGDVTAAVAEYRAVLEAKLRSLGPEDPSTLVSRHNLATALADQGDLTTAIAEHRAVIAIQVRTLGPEHPDTLLSRNNLAAALADQGDLTTAIAEYRTTLAIQTRTLGPDHPGTVRSRRNLQAAEAELRTRGEVDQSRPPR</sequence>
<evidence type="ECO:0000256" key="1">
    <source>
        <dbReference type="SAM" id="Phobius"/>
    </source>
</evidence>
<dbReference type="InterPro" id="IPR011990">
    <property type="entry name" value="TPR-like_helical_dom_sf"/>
</dbReference>
<dbReference type="InterPro" id="IPR027417">
    <property type="entry name" value="P-loop_NTPase"/>
</dbReference>
<accession>A0A563EI04</accession>
<keyword evidence="3" id="KW-1185">Reference proteome</keyword>
<dbReference type="Proteomes" id="UP000316639">
    <property type="component" value="Unassembled WGS sequence"/>
</dbReference>
<proteinExistence type="predicted"/>
<dbReference type="RefSeq" id="WP_146358927.1">
    <property type="nucleotide sequence ID" value="NZ_VOBR01000035.1"/>
</dbReference>
<dbReference type="EMBL" id="VOBR01000035">
    <property type="protein sequence ID" value="TWP46143.1"/>
    <property type="molecule type" value="Genomic_DNA"/>
</dbReference>
<dbReference type="Pfam" id="PF13374">
    <property type="entry name" value="TPR_10"/>
    <property type="match status" value="2"/>
</dbReference>
<dbReference type="InterPro" id="IPR053137">
    <property type="entry name" value="NLR-like"/>
</dbReference>
<dbReference type="PANTHER" id="PTHR46082:SF6">
    <property type="entry name" value="AAA+ ATPASE DOMAIN-CONTAINING PROTEIN-RELATED"/>
    <property type="match status" value="1"/>
</dbReference>
<dbReference type="SUPFAM" id="SSF48452">
    <property type="entry name" value="TPR-like"/>
    <property type="match status" value="2"/>
</dbReference>
<keyword evidence="1" id="KW-0812">Transmembrane</keyword>
<evidence type="ECO:0000313" key="3">
    <source>
        <dbReference type="Proteomes" id="UP000316639"/>
    </source>
</evidence>
<comment type="caution">
    <text evidence="2">The sequence shown here is derived from an EMBL/GenBank/DDBJ whole genome shotgun (WGS) entry which is preliminary data.</text>
</comment>
<dbReference type="Pfam" id="PF13424">
    <property type="entry name" value="TPR_12"/>
    <property type="match status" value="2"/>
</dbReference>
<name>A0A563EI04_9PSEU</name>
<keyword evidence="1" id="KW-1133">Transmembrane helix</keyword>
<organism evidence="2 3">
    <name type="scientific">Lentzea tibetensis</name>
    <dbReference type="NCBI Taxonomy" id="2591470"/>
    <lineage>
        <taxon>Bacteria</taxon>
        <taxon>Bacillati</taxon>
        <taxon>Actinomycetota</taxon>
        <taxon>Actinomycetes</taxon>
        <taxon>Pseudonocardiales</taxon>
        <taxon>Pseudonocardiaceae</taxon>
        <taxon>Lentzea</taxon>
    </lineage>
</organism>
<dbReference type="PANTHER" id="PTHR46082">
    <property type="entry name" value="ATP/GTP-BINDING PROTEIN-RELATED"/>
    <property type="match status" value="1"/>
</dbReference>
<dbReference type="OrthoDB" id="4532668at2"/>
<dbReference type="AlphaFoldDB" id="A0A563EI04"/>
<dbReference type="Gene3D" id="1.25.40.10">
    <property type="entry name" value="Tetratricopeptide repeat domain"/>
    <property type="match status" value="2"/>
</dbReference>
<gene>
    <name evidence="2" type="ORF">FKR81_37075</name>
</gene>